<name>A0AAW1J1V6_SAPOF</name>
<evidence type="ECO:0000256" key="2">
    <source>
        <dbReference type="ARBA" id="ARBA00022679"/>
    </source>
</evidence>
<evidence type="ECO:0000256" key="5">
    <source>
        <dbReference type="RuleBase" id="RU362057"/>
    </source>
</evidence>
<dbReference type="Gene3D" id="3.40.50.2000">
    <property type="entry name" value="Glycogen Phosphorylase B"/>
    <property type="match status" value="2"/>
</dbReference>
<dbReference type="Proteomes" id="UP001443914">
    <property type="component" value="Unassembled WGS sequence"/>
</dbReference>
<accession>A0AAW1J1V6</accession>
<dbReference type="GO" id="GO:0080043">
    <property type="term" value="F:quercetin 3-O-glucosyltransferase activity"/>
    <property type="evidence" value="ECO:0007669"/>
    <property type="project" value="TreeGrafter"/>
</dbReference>
<dbReference type="GO" id="GO:0016135">
    <property type="term" value="P:saponin biosynthetic process"/>
    <property type="evidence" value="ECO:0007669"/>
    <property type="project" value="UniProtKB-ARBA"/>
</dbReference>
<protein>
    <recommendedName>
        <fullName evidence="5">Glycosyltransferase</fullName>
        <ecNumber evidence="5">2.4.1.-</ecNumber>
    </recommendedName>
</protein>
<reference evidence="7" key="1">
    <citation type="submission" date="2024-03" db="EMBL/GenBank/DDBJ databases">
        <title>WGS assembly of Saponaria officinalis var. Norfolk2.</title>
        <authorList>
            <person name="Jenkins J."/>
            <person name="Shu S."/>
            <person name="Grimwood J."/>
            <person name="Barry K."/>
            <person name="Goodstein D."/>
            <person name="Schmutz J."/>
            <person name="Leebens-Mack J."/>
            <person name="Osbourn A."/>
        </authorList>
    </citation>
    <scope>NUCLEOTIDE SEQUENCE [LARGE SCALE GENOMIC DNA]</scope>
    <source>
        <strain evidence="7">JIC</strain>
    </source>
</reference>
<feature type="domain" description="Glycosyltransferase N-terminal" evidence="6">
    <location>
        <begin position="14"/>
        <end position="161"/>
    </location>
</feature>
<dbReference type="CDD" id="cd03784">
    <property type="entry name" value="GT1_Gtf-like"/>
    <property type="match status" value="1"/>
</dbReference>
<evidence type="ECO:0000256" key="1">
    <source>
        <dbReference type="ARBA" id="ARBA00009995"/>
    </source>
</evidence>
<evidence type="ECO:0000256" key="3">
    <source>
        <dbReference type="ARBA" id="ARBA00051296"/>
    </source>
</evidence>
<dbReference type="FunFam" id="3.40.50.2000:FF:000060">
    <property type="entry name" value="Glycosyltransferase"/>
    <property type="match status" value="1"/>
</dbReference>
<dbReference type="EMBL" id="JBDFQZ010000008">
    <property type="protein sequence ID" value="KAK9697223.1"/>
    <property type="molecule type" value="Genomic_DNA"/>
</dbReference>
<dbReference type="EC" id="2.4.1.-" evidence="5"/>
<dbReference type="AlphaFoldDB" id="A0AAW1J1V6"/>
<organism evidence="7 8">
    <name type="scientific">Saponaria officinalis</name>
    <name type="common">Common soapwort</name>
    <name type="synonym">Lychnis saponaria</name>
    <dbReference type="NCBI Taxonomy" id="3572"/>
    <lineage>
        <taxon>Eukaryota</taxon>
        <taxon>Viridiplantae</taxon>
        <taxon>Streptophyta</taxon>
        <taxon>Embryophyta</taxon>
        <taxon>Tracheophyta</taxon>
        <taxon>Spermatophyta</taxon>
        <taxon>Magnoliopsida</taxon>
        <taxon>eudicotyledons</taxon>
        <taxon>Gunneridae</taxon>
        <taxon>Pentapetalae</taxon>
        <taxon>Caryophyllales</taxon>
        <taxon>Caryophyllaceae</taxon>
        <taxon>Caryophylleae</taxon>
        <taxon>Saponaria</taxon>
    </lineage>
</organism>
<keyword evidence="8" id="KW-1185">Reference proteome</keyword>
<dbReference type="GO" id="GO:0120514">
    <property type="term" value="F:2-hydroxyflavanone C-glucosyltransferase activity"/>
    <property type="evidence" value="ECO:0007669"/>
    <property type="project" value="UniProtKB-EC"/>
</dbReference>
<evidence type="ECO:0000256" key="4">
    <source>
        <dbReference type="RuleBase" id="RU003718"/>
    </source>
</evidence>
<comment type="similarity">
    <text evidence="1 4">Belongs to the UDP-glycosyltransferase family.</text>
</comment>
<dbReference type="InterPro" id="IPR035595">
    <property type="entry name" value="UDP_glycos_trans_CS"/>
</dbReference>
<dbReference type="GO" id="GO:0080044">
    <property type="term" value="F:quercetin 7-O-glucosyltransferase activity"/>
    <property type="evidence" value="ECO:0007669"/>
    <property type="project" value="TreeGrafter"/>
</dbReference>
<evidence type="ECO:0000313" key="7">
    <source>
        <dbReference type="EMBL" id="KAK9697223.1"/>
    </source>
</evidence>
<dbReference type="Pfam" id="PF26168">
    <property type="entry name" value="Glyco_transf_N"/>
    <property type="match status" value="1"/>
</dbReference>
<dbReference type="PANTHER" id="PTHR11926:SF774">
    <property type="entry name" value="UDP-GLYCOSYLTRANSFERASE 85A1-RELATED"/>
    <property type="match status" value="1"/>
</dbReference>
<dbReference type="SUPFAM" id="SSF53756">
    <property type="entry name" value="UDP-Glycosyltransferase/glycogen phosphorylase"/>
    <property type="match status" value="1"/>
</dbReference>
<sequence length="508" mass="57382">MEENKNNLSNKLHAICIPFPIQGHITPMLQFAKHLNSKGFHITFFNTQHNHKCILNSKGPTALNGTPSFRYKLFSDGLPPSENDLPREVPHLLKSLEHDCLEPFLKVLLDLNQPSSGSPPITVIISDALIPFAVKASRHIPGCSVVYFTPASPSSFVAYSQYDTLLQRGTLPFKDPKFMTNGSLDMILDSVPPSMKGMKLKDLPSHVRTMDKNSPIFDYVRRLIARISVRPIIFNTFEAFDRESLADLSTFMAGPIFTAGPLNSLSVKSESGSTFWKEDSECLTWLDGRRPNSVVFASFGSTTLMTSEQFLEFAWGLANSKHPFLWAIRPDTVIGERAALPVEFENEIRGRGLIVEWCPQAEVLNHPAVGVFLTHCGWNSVLETVCSGVPVICWPYKADHQPISWWCCEKWGIGLEVSIHYDRDQVEKRIKEALETEIGVNMKKKAMEWKMLAKEAFSSSGSSTMDVNRFIDYVGSFKHKNNGSKLMELFFYPIRFCRRMMKLFVTKT</sequence>
<dbReference type="InterPro" id="IPR002213">
    <property type="entry name" value="UDP_glucos_trans"/>
</dbReference>
<dbReference type="InterPro" id="IPR058980">
    <property type="entry name" value="Glyco_transf_N"/>
</dbReference>
<dbReference type="PANTHER" id="PTHR11926">
    <property type="entry name" value="GLUCOSYL/GLUCURONOSYL TRANSFERASES"/>
    <property type="match status" value="1"/>
</dbReference>
<gene>
    <name evidence="7" type="ORF">RND81_08G022900</name>
</gene>
<keyword evidence="2 4" id="KW-0808">Transferase</keyword>
<keyword evidence="4" id="KW-0328">Glycosyltransferase</keyword>
<evidence type="ECO:0000259" key="6">
    <source>
        <dbReference type="Pfam" id="PF26168"/>
    </source>
</evidence>
<dbReference type="Pfam" id="PF00201">
    <property type="entry name" value="UDPGT"/>
    <property type="match status" value="1"/>
</dbReference>
<comment type="catalytic activity">
    <reaction evidence="3">
        <text>a 3'-hydro-2'-hydroxy-beta-oxodihydrochalcone + UDP-alpha-D-glucose = a 3'-(beta-D-glucopyranosyl)-2'-hydroxy-beta-oxodihydrochalcone + UDP + H(+)</text>
        <dbReference type="Rhea" id="RHEA:51504"/>
        <dbReference type="ChEBI" id="CHEBI:15378"/>
        <dbReference type="ChEBI" id="CHEBI:58223"/>
        <dbReference type="ChEBI" id="CHEBI:58885"/>
        <dbReference type="ChEBI" id="CHEBI:142482"/>
        <dbReference type="ChEBI" id="CHEBI:142483"/>
        <dbReference type="EC" id="2.4.1.360"/>
    </reaction>
    <physiologicalReaction direction="left-to-right" evidence="3">
        <dbReference type="Rhea" id="RHEA:51505"/>
    </physiologicalReaction>
</comment>
<evidence type="ECO:0000313" key="8">
    <source>
        <dbReference type="Proteomes" id="UP001443914"/>
    </source>
</evidence>
<proteinExistence type="inferred from homology"/>
<dbReference type="PROSITE" id="PS00375">
    <property type="entry name" value="UDPGT"/>
    <property type="match status" value="1"/>
</dbReference>
<comment type="caution">
    <text evidence="7">The sequence shown here is derived from an EMBL/GenBank/DDBJ whole genome shotgun (WGS) entry which is preliminary data.</text>
</comment>
<dbReference type="GO" id="GO:0016104">
    <property type="term" value="P:triterpenoid biosynthetic process"/>
    <property type="evidence" value="ECO:0007669"/>
    <property type="project" value="UniProtKB-ARBA"/>
</dbReference>